<reference evidence="1" key="1">
    <citation type="submission" date="2021-06" db="EMBL/GenBank/DDBJ databases">
        <authorList>
            <person name="Kallberg Y."/>
            <person name="Tangrot J."/>
            <person name="Rosling A."/>
        </authorList>
    </citation>
    <scope>NUCLEOTIDE SEQUENCE</scope>
    <source>
        <strain evidence="1">CL356</strain>
    </source>
</reference>
<feature type="non-terminal residue" evidence="1">
    <location>
        <position position="1"/>
    </location>
</feature>
<keyword evidence="2" id="KW-1185">Reference proteome</keyword>
<name>A0ACA9QN87_9GLOM</name>
<proteinExistence type="predicted"/>
<feature type="non-terminal residue" evidence="1">
    <location>
        <position position="191"/>
    </location>
</feature>
<gene>
    <name evidence="1" type="ORF">ACOLOM_LOCUS12952</name>
</gene>
<accession>A0ACA9QN87</accession>
<evidence type="ECO:0000313" key="1">
    <source>
        <dbReference type="EMBL" id="CAG8755906.1"/>
    </source>
</evidence>
<evidence type="ECO:0000313" key="2">
    <source>
        <dbReference type="Proteomes" id="UP000789525"/>
    </source>
</evidence>
<dbReference type="Proteomes" id="UP000789525">
    <property type="component" value="Unassembled WGS sequence"/>
</dbReference>
<protein>
    <submittedName>
        <fullName evidence="1">3144_t:CDS:1</fullName>
    </submittedName>
</protein>
<sequence length="191" mass="20559">ASIQYADHFCHRYTSRGVERYSGPWDVQPKNVVLVIGNQADPITPYRNAQLVTRLLGSKARLVQQAGYGHTIRKHLVSAYHLSKLKTNLTYNSTCTANTIKKYLQGTIPDDKGDDGPDVLCELDEGPFGLPGNTPWNITSSENGDKLTAGPDDPGLVNFPGLTVPPAVGGQEISNGNNESQNGAIGKSRLG</sequence>
<dbReference type="EMBL" id="CAJVPT010055869">
    <property type="protein sequence ID" value="CAG8755906.1"/>
    <property type="molecule type" value="Genomic_DNA"/>
</dbReference>
<organism evidence="1 2">
    <name type="scientific">Acaulospora colombiana</name>
    <dbReference type="NCBI Taxonomy" id="27376"/>
    <lineage>
        <taxon>Eukaryota</taxon>
        <taxon>Fungi</taxon>
        <taxon>Fungi incertae sedis</taxon>
        <taxon>Mucoromycota</taxon>
        <taxon>Glomeromycotina</taxon>
        <taxon>Glomeromycetes</taxon>
        <taxon>Diversisporales</taxon>
        <taxon>Acaulosporaceae</taxon>
        <taxon>Acaulospora</taxon>
    </lineage>
</organism>
<comment type="caution">
    <text evidence="1">The sequence shown here is derived from an EMBL/GenBank/DDBJ whole genome shotgun (WGS) entry which is preliminary data.</text>
</comment>